<dbReference type="STRING" id="35608.A0A2U1NVP5"/>
<dbReference type="Proteomes" id="UP000245207">
    <property type="component" value="Unassembled WGS sequence"/>
</dbReference>
<evidence type="ECO:0000313" key="3">
    <source>
        <dbReference type="Proteomes" id="UP000245207"/>
    </source>
</evidence>
<reference evidence="2 3" key="1">
    <citation type="journal article" date="2018" name="Mol. Plant">
        <title>The genome of Artemisia annua provides insight into the evolution of Asteraceae family and artemisinin biosynthesis.</title>
        <authorList>
            <person name="Shen Q."/>
            <person name="Zhang L."/>
            <person name="Liao Z."/>
            <person name="Wang S."/>
            <person name="Yan T."/>
            <person name="Shi P."/>
            <person name="Liu M."/>
            <person name="Fu X."/>
            <person name="Pan Q."/>
            <person name="Wang Y."/>
            <person name="Lv Z."/>
            <person name="Lu X."/>
            <person name="Zhang F."/>
            <person name="Jiang W."/>
            <person name="Ma Y."/>
            <person name="Chen M."/>
            <person name="Hao X."/>
            <person name="Li L."/>
            <person name="Tang Y."/>
            <person name="Lv G."/>
            <person name="Zhou Y."/>
            <person name="Sun X."/>
            <person name="Brodelius P.E."/>
            <person name="Rose J.K.C."/>
            <person name="Tang K."/>
        </authorList>
    </citation>
    <scope>NUCLEOTIDE SEQUENCE [LARGE SCALE GENOMIC DNA]</scope>
    <source>
        <strain evidence="3">cv. Huhao1</strain>
        <tissue evidence="2">Leaf</tissue>
    </source>
</reference>
<dbReference type="OrthoDB" id="10651849at2759"/>
<dbReference type="AlphaFoldDB" id="A0A2U1NVP5"/>
<sequence length="292" mass="33323">MSGIYVVASQLYSKDKNYDMNFKEERGKLKKPDHADLHNKCRICAPLLQLMKFLDRSNPTPLRKSYCGSINQLLVREVRDLLPSDSASTNELKIRISTREDRYNLSDVNMLPIKSTINVLNMMKSGQVNRVVKIVANVQWRHYAANQRSHKLEEAIECINLSKGRQQRFDAFETNCYYPSLVNLILKCWKKLNSMMENVCLSSSLAELFINSEETSAIDTNEVALVSNKDTVVDEDHYVESNEDEEAELQLAPIPPKMLCMANFCVIGGHVVIGVAEIHSEIVKQDVFKDLY</sequence>
<dbReference type="GO" id="GO:0008184">
    <property type="term" value="F:glycogen phosphorylase activity"/>
    <property type="evidence" value="ECO:0007669"/>
    <property type="project" value="InterPro"/>
</dbReference>
<comment type="similarity">
    <text evidence="1">Belongs to the glycogen phosphorylase family.</text>
</comment>
<dbReference type="GO" id="GO:0005975">
    <property type="term" value="P:carbohydrate metabolic process"/>
    <property type="evidence" value="ECO:0007669"/>
    <property type="project" value="InterPro"/>
</dbReference>
<gene>
    <name evidence="2" type="ORF">CTI12_AA222040</name>
</gene>
<keyword evidence="3" id="KW-1185">Reference proteome</keyword>
<dbReference type="Gene3D" id="3.40.50.2000">
    <property type="entry name" value="Glycogen Phosphorylase B"/>
    <property type="match status" value="1"/>
</dbReference>
<dbReference type="InterPro" id="IPR000811">
    <property type="entry name" value="Glyco_trans_35"/>
</dbReference>
<accession>A0A2U1NVP5</accession>
<evidence type="ECO:0000256" key="1">
    <source>
        <dbReference type="ARBA" id="ARBA00006047"/>
    </source>
</evidence>
<organism evidence="2 3">
    <name type="scientific">Artemisia annua</name>
    <name type="common">Sweet wormwood</name>
    <dbReference type="NCBI Taxonomy" id="35608"/>
    <lineage>
        <taxon>Eukaryota</taxon>
        <taxon>Viridiplantae</taxon>
        <taxon>Streptophyta</taxon>
        <taxon>Embryophyta</taxon>
        <taxon>Tracheophyta</taxon>
        <taxon>Spermatophyta</taxon>
        <taxon>Magnoliopsida</taxon>
        <taxon>eudicotyledons</taxon>
        <taxon>Gunneridae</taxon>
        <taxon>Pentapetalae</taxon>
        <taxon>asterids</taxon>
        <taxon>campanulids</taxon>
        <taxon>Asterales</taxon>
        <taxon>Asteraceae</taxon>
        <taxon>Asteroideae</taxon>
        <taxon>Anthemideae</taxon>
        <taxon>Artemisiinae</taxon>
        <taxon>Artemisia</taxon>
    </lineage>
</organism>
<dbReference type="Pfam" id="PF00343">
    <property type="entry name" value="Phosphorylase"/>
    <property type="match status" value="1"/>
</dbReference>
<evidence type="ECO:0000313" key="2">
    <source>
        <dbReference type="EMBL" id="PWA77579.1"/>
    </source>
</evidence>
<dbReference type="EMBL" id="PKPP01002105">
    <property type="protein sequence ID" value="PWA77579.1"/>
    <property type="molecule type" value="Genomic_DNA"/>
</dbReference>
<protein>
    <submittedName>
        <fullName evidence="2">Alpha-1,4 glucan phosphorylase L isozyme, chloroplastic/amyloplastic</fullName>
    </submittedName>
</protein>
<name>A0A2U1NVP5_ARTAN</name>
<comment type="caution">
    <text evidence="2">The sequence shown here is derived from an EMBL/GenBank/DDBJ whole genome shotgun (WGS) entry which is preliminary data.</text>
</comment>
<dbReference type="SUPFAM" id="SSF53756">
    <property type="entry name" value="UDP-Glycosyltransferase/glycogen phosphorylase"/>
    <property type="match status" value="1"/>
</dbReference>
<proteinExistence type="inferred from homology"/>